<organism evidence="1">
    <name type="scientific">Arundo donax</name>
    <name type="common">Giant reed</name>
    <name type="synonym">Donax arundinaceus</name>
    <dbReference type="NCBI Taxonomy" id="35708"/>
    <lineage>
        <taxon>Eukaryota</taxon>
        <taxon>Viridiplantae</taxon>
        <taxon>Streptophyta</taxon>
        <taxon>Embryophyta</taxon>
        <taxon>Tracheophyta</taxon>
        <taxon>Spermatophyta</taxon>
        <taxon>Magnoliopsida</taxon>
        <taxon>Liliopsida</taxon>
        <taxon>Poales</taxon>
        <taxon>Poaceae</taxon>
        <taxon>PACMAD clade</taxon>
        <taxon>Arundinoideae</taxon>
        <taxon>Arundineae</taxon>
        <taxon>Arundo</taxon>
    </lineage>
</organism>
<dbReference type="EMBL" id="GBRH01282231">
    <property type="protein sequence ID" value="JAD15664.1"/>
    <property type="molecule type" value="Transcribed_RNA"/>
</dbReference>
<protein>
    <submittedName>
        <fullName evidence="1">Uncharacterized protein</fullName>
    </submittedName>
</protein>
<proteinExistence type="predicted"/>
<evidence type="ECO:0000313" key="1">
    <source>
        <dbReference type="EMBL" id="JAD15664.1"/>
    </source>
</evidence>
<sequence length="49" mass="5844">MRVTKQAESLKPFTLSSKFRQLEMLHQLRQKPKVLKQGYPRWKDQASSL</sequence>
<reference evidence="1" key="2">
    <citation type="journal article" date="2015" name="Data Brief">
        <title>Shoot transcriptome of the giant reed, Arundo donax.</title>
        <authorList>
            <person name="Barrero R.A."/>
            <person name="Guerrero F.D."/>
            <person name="Moolhuijzen P."/>
            <person name="Goolsby J.A."/>
            <person name="Tidwell J."/>
            <person name="Bellgard S.E."/>
            <person name="Bellgard M.I."/>
        </authorList>
    </citation>
    <scope>NUCLEOTIDE SEQUENCE</scope>
    <source>
        <tissue evidence="1">Shoot tissue taken approximately 20 cm above the soil surface</tissue>
    </source>
</reference>
<reference evidence="1" key="1">
    <citation type="submission" date="2014-09" db="EMBL/GenBank/DDBJ databases">
        <authorList>
            <person name="Magalhaes I.L.F."/>
            <person name="Oliveira U."/>
            <person name="Santos F.R."/>
            <person name="Vidigal T.H.D.A."/>
            <person name="Brescovit A.D."/>
            <person name="Santos A.J."/>
        </authorList>
    </citation>
    <scope>NUCLEOTIDE SEQUENCE</scope>
    <source>
        <tissue evidence="1">Shoot tissue taken approximately 20 cm above the soil surface</tissue>
    </source>
</reference>
<accession>A0A0A8XPH4</accession>
<dbReference type="AlphaFoldDB" id="A0A0A8XPH4"/>
<name>A0A0A8XPH4_ARUDO</name>